<evidence type="ECO:0000256" key="2">
    <source>
        <dbReference type="ARBA" id="ARBA00022553"/>
    </source>
</evidence>
<dbReference type="SUPFAM" id="SSF48371">
    <property type="entry name" value="ARM repeat"/>
    <property type="match status" value="1"/>
</dbReference>
<dbReference type="Pfam" id="PF08216">
    <property type="entry name" value="CTNNBL"/>
    <property type="match status" value="1"/>
</dbReference>
<evidence type="ECO:0000256" key="4">
    <source>
        <dbReference type="ARBA" id="ARBA00023054"/>
    </source>
</evidence>
<feature type="region of interest" description="Disordered" evidence="6">
    <location>
        <begin position="1"/>
        <end position="39"/>
    </location>
</feature>
<dbReference type="FunFam" id="1.25.10.10:FF:001136">
    <property type="entry name" value="Beta-catenin-like protein 1"/>
    <property type="match status" value="1"/>
</dbReference>
<accession>A0A0V0QWD3</accession>
<feature type="domain" description="Beta-catenin-like protein 1 N-terminal" evidence="7">
    <location>
        <begin position="42"/>
        <end position="149"/>
    </location>
</feature>
<dbReference type="InterPro" id="IPR013180">
    <property type="entry name" value="CTNNBL1_N"/>
</dbReference>
<comment type="subcellular location">
    <subcellularLocation>
        <location evidence="1">Nucleus</location>
    </subcellularLocation>
</comment>
<reference evidence="8 9" key="1">
    <citation type="journal article" date="2015" name="Sci. Rep.">
        <title>Genome of the facultative scuticociliatosis pathogen Pseudocohnilembus persalinus provides insight into its virulence through horizontal gene transfer.</title>
        <authorList>
            <person name="Xiong J."/>
            <person name="Wang G."/>
            <person name="Cheng J."/>
            <person name="Tian M."/>
            <person name="Pan X."/>
            <person name="Warren A."/>
            <person name="Jiang C."/>
            <person name="Yuan D."/>
            <person name="Miao W."/>
        </authorList>
    </citation>
    <scope>NUCLEOTIDE SEQUENCE [LARGE SCALE GENOMIC DNA]</scope>
    <source>
        <strain evidence="8">36N120E</strain>
    </source>
</reference>
<dbReference type="PANTHER" id="PTHR14978">
    <property type="entry name" value="BETA-CATENIN-LIKE PROTEIN 1 NUCLEAR ASSOCIATED PROTEIN"/>
    <property type="match status" value="1"/>
</dbReference>
<organism evidence="8 9">
    <name type="scientific">Pseudocohnilembus persalinus</name>
    <name type="common">Ciliate</name>
    <dbReference type="NCBI Taxonomy" id="266149"/>
    <lineage>
        <taxon>Eukaryota</taxon>
        <taxon>Sar</taxon>
        <taxon>Alveolata</taxon>
        <taxon>Ciliophora</taxon>
        <taxon>Intramacronucleata</taxon>
        <taxon>Oligohymenophorea</taxon>
        <taxon>Scuticociliatia</taxon>
        <taxon>Philasterida</taxon>
        <taxon>Pseudocohnilembidae</taxon>
        <taxon>Pseudocohnilembus</taxon>
    </lineage>
</organism>
<dbReference type="GO" id="GO:0005681">
    <property type="term" value="C:spliceosomal complex"/>
    <property type="evidence" value="ECO:0007669"/>
    <property type="project" value="TreeGrafter"/>
</dbReference>
<dbReference type="GO" id="GO:0010467">
    <property type="term" value="P:gene expression"/>
    <property type="evidence" value="ECO:0007669"/>
    <property type="project" value="UniProtKB-ARBA"/>
</dbReference>
<dbReference type="OMA" id="TDWREQE"/>
<keyword evidence="2" id="KW-0597">Phosphoprotein</keyword>
<dbReference type="EMBL" id="LDAU01000092">
    <property type="protein sequence ID" value="KRX06697.1"/>
    <property type="molecule type" value="Genomic_DNA"/>
</dbReference>
<name>A0A0V0QWD3_PSEPJ</name>
<protein>
    <submittedName>
        <fullName evidence="8">Armadillo-type fold</fullName>
    </submittedName>
</protein>
<evidence type="ECO:0000259" key="7">
    <source>
        <dbReference type="SMART" id="SM01156"/>
    </source>
</evidence>
<dbReference type="Proteomes" id="UP000054937">
    <property type="component" value="Unassembled WGS sequence"/>
</dbReference>
<dbReference type="FunCoup" id="A0A0V0QWD3">
    <property type="interactions" value="490"/>
</dbReference>
<dbReference type="AlphaFoldDB" id="A0A0V0QWD3"/>
<keyword evidence="5" id="KW-0539">Nucleus</keyword>
<sequence>MSNLNRQSHYDQYQEEQGPYKKTKLNEDEQDEEDYELPDDIEDIDQDELLQAIQEAENDENLAFDAEHLEKLIKQFEHNILKNSQLRSEFPDKPEKFMESEIELDQKIKKFAHLSAYPELIQIFVQSSAIQNMILLLQHDNSDIRNEVINFIKDFVNMELEPEEEEKYAIVLNEAQDNFVKYGLFKGLFQNLTKLKEEKKEDFEVVFKILEIIEGILNQQSEFITVLINDTEFLSWLLKRIALKIQGKILDDNKLYCSEILVQILSNKEAQYLFVEKHLGVEKVIELLAKYKSTDPTNEEDKEYVLNLFAALQLLLIDKNAQDEFRVKSGIDLMLKMIKEKIFCSKPSLKTLMYALLNNPVSCNYFVEVQGLKYIAPIMIMKGIKSKKDEEQKQINEQVFSIFRSLIKDTKSLHQERVVNKFRESDFEKIDRLFELHNYYFGYINEIDRQMNNPNYIDKMKNQGMDDEEIQEVIYMKKIVQKVSKTFNMHNNSDKEVIKTISDLLKNLDPEESKKECDSLKKLLENAKNI</sequence>
<feature type="compositionally biased region" description="Polar residues" evidence="6">
    <location>
        <begin position="1"/>
        <end position="11"/>
    </location>
</feature>
<evidence type="ECO:0000313" key="8">
    <source>
        <dbReference type="EMBL" id="KRX06697.1"/>
    </source>
</evidence>
<comment type="caution">
    <text evidence="8">The sequence shown here is derived from an EMBL/GenBank/DDBJ whole genome shotgun (WGS) entry which is preliminary data.</text>
</comment>
<evidence type="ECO:0000256" key="3">
    <source>
        <dbReference type="ARBA" id="ARBA00022737"/>
    </source>
</evidence>
<dbReference type="InParanoid" id="A0A0V0QWD3"/>
<dbReference type="InterPro" id="IPR016024">
    <property type="entry name" value="ARM-type_fold"/>
</dbReference>
<evidence type="ECO:0000313" key="9">
    <source>
        <dbReference type="Proteomes" id="UP000054937"/>
    </source>
</evidence>
<dbReference type="Gene3D" id="1.25.10.10">
    <property type="entry name" value="Leucine-rich Repeat Variant"/>
    <property type="match status" value="1"/>
</dbReference>
<keyword evidence="3" id="KW-0677">Repeat</keyword>
<evidence type="ECO:0000256" key="5">
    <source>
        <dbReference type="ARBA" id="ARBA00023242"/>
    </source>
</evidence>
<keyword evidence="9" id="KW-1185">Reference proteome</keyword>
<keyword evidence="4" id="KW-0175">Coiled coil</keyword>
<dbReference type="InterPro" id="IPR039678">
    <property type="entry name" value="CTNNBL1"/>
</dbReference>
<dbReference type="SMART" id="SM01156">
    <property type="entry name" value="DUF1716"/>
    <property type="match status" value="1"/>
</dbReference>
<proteinExistence type="predicted"/>
<evidence type="ECO:0000256" key="6">
    <source>
        <dbReference type="SAM" id="MobiDB-lite"/>
    </source>
</evidence>
<dbReference type="OrthoDB" id="1898821at2759"/>
<dbReference type="PANTHER" id="PTHR14978:SF0">
    <property type="entry name" value="BETA-CATENIN-LIKE PROTEIN 1"/>
    <property type="match status" value="1"/>
</dbReference>
<dbReference type="InterPro" id="IPR011989">
    <property type="entry name" value="ARM-like"/>
</dbReference>
<gene>
    <name evidence="8" type="ORF">PPERSA_09099</name>
</gene>
<feature type="compositionally biased region" description="Acidic residues" evidence="6">
    <location>
        <begin position="28"/>
        <end position="39"/>
    </location>
</feature>
<evidence type="ECO:0000256" key="1">
    <source>
        <dbReference type="ARBA" id="ARBA00004123"/>
    </source>
</evidence>